<accession>A0A6J6EAZ2</accession>
<dbReference type="InterPro" id="IPR001310">
    <property type="entry name" value="Histidine_triad_HIT"/>
</dbReference>
<dbReference type="SUPFAM" id="SSF54197">
    <property type="entry name" value="HIT-like"/>
    <property type="match status" value="1"/>
</dbReference>
<proteinExistence type="predicted"/>
<dbReference type="CDD" id="cd01276">
    <property type="entry name" value="PKCI_related"/>
    <property type="match status" value="1"/>
</dbReference>
<feature type="domain" description="HIT" evidence="1">
    <location>
        <begin position="5"/>
        <end position="113"/>
    </location>
</feature>
<dbReference type="InterPro" id="IPR036265">
    <property type="entry name" value="HIT-like_sf"/>
</dbReference>
<gene>
    <name evidence="2" type="ORF">UFOPK1740_00418</name>
</gene>
<dbReference type="EMBL" id="CAEZTU010000011">
    <property type="protein sequence ID" value="CAB4573622.1"/>
    <property type="molecule type" value="Genomic_DNA"/>
</dbReference>
<dbReference type="Pfam" id="PF01230">
    <property type="entry name" value="HIT"/>
    <property type="match status" value="1"/>
</dbReference>
<dbReference type="PROSITE" id="PS51084">
    <property type="entry name" value="HIT_2"/>
    <property type="match status" value="1"/>
</dbReference>
<dbReference type="InterPro" id="IPR011146">
    <property type="entry name" value="HIT-like"/>
</dbReference>
<name>A0A6J6EAZ2_9ZZZZ</name>
<evidence type="ECO:0000313" key="2">
    <source>
        <dbReference type="EMBL" id="CAB4573622.1"/>
    </source>
</evidence>
<evidence type="ECO:0000259" key="1">
    <source>
        <dbReference type="PROSITE" id="PS51084"/>
    </source>
</evidence>
<dbReference type="PRINTS" id="PR00332">
    <property type="entry name" value="HISTRIAD"/>
</dbReference>
<reference evidence="2" key="1">
    <citation type="submission" date="2020-05" db="EMBL/GenBank/DDBJ databases">
        <authorList>
            <person name="Chiriac C."/>
            <person name="Salcher M."/>
            <person name="Ghai R."/>
            <person name="Kavagutti S V."/>
        </authorList>
    </citation>
    <scope>NUCLEOTIDE SEQUENCE</scope>
</reference>
<dbReference type="PANTHER" id="PTHR23089">
    <property type="entry name" value="HISTIDINE TRIAD HIT PROTEIN"/>
    <property type="match status" value="1"/>
</dbReference>
<sequence length="113" mass="12257">MSDCLFCKIVNGIVPANKVLENDDFLAFRDISPQAPVHVLVIPKKHFEDISELSQKDLELSAGLMKTATEVAKVENLDAGFRIVLNTGEDGGQTVQHVHAHVLGGRGLTWPPG</sequence>
<dbReference type="GO" id="GO:0003824">
    <property type="term" value="F:catalytic activity"/>
    <property type="evidence" value="ECO:0007669"/>
    <property type="project" value="InterPro"/>
</dbReference>
<organism evidence="2">
    <name type="scientific">freshwater metagenome</name>
    <dbReference type="NCBI Taxonomy" id="449393"/>
    <lineage>
        <taxon>unclassified sequences</taxon>
        <taxon>metagenomes</taxon>
        <taxon>ecological metagenomes</taxon>
    </lineage>
</organism>
<protein>
    <submittedName>
        <fullName evidence="2">Unannotated protein</fullName>
    </submittedName>
</protein>
<dbReference type="AlphaFoldDB" id="A0A6J6EAZ2"/>
<dbReference type="Gene3D" id="3.30.428.10">
    <property type="entry name" value="HIT-like"/>
    <property type="match status" value="1"/>
</dbReference>